<evidence type="ECO:0000256" key="1">
    <source>
        <dbReference type="ARBA" id="ARBA00005964"/>
    </source>
</evidence>
<dbReference type="GO" id="GO:0016787">
    <property type="term" value="F:hydrolase activity"/>
    <property type="evidence" value="ECO:0007669"/>
    <property type="project" value="UniProtKB-KW"/>
</dbReference>
<dbReference type="Proteomes" id="UP000237144">
    <property type="component" value="Unassembled WGS sequence"/>
</dbReference>
<comment type="similarity">
    <text evidence="1 3">Belongs to the type-B carboxylesterase/lipase family.</text>
</comment>
<dbReference type="EMBL" id="PJQD01000044">
    <property type="protein sequence ID" value="POY72939.1"/>
    <property type="molecule type" value="Genomic_DNA"/>
</dbReference>
<dbReference type="STRING" id="741276.A0A2S5B850"/>
<sequence length="571" mass="60891">MQIITSLAFVAALCSTVFTAPSPLLSKRTSPNEPPPVIDLGYARIQGYLNSTDSQYWYKGIRYASADRFQAPRTPAQHTSVVYNATAYGPICWQAAEGSTTLEGKPPVANFTIGAQSEDCLYLNVNAPAGSCEGSNLPVLVWIHGGGYAAGSAAKGSDFASFITNAGGNIVVVEIQYRLGPFGFLAGQETADFGALNAGLLDQQFALQWVQQHISKFGGNPSHVTIWGESAGAGSVLNQIIANGGNTQKALGLKQPLFQAAIGSSVFLPTQVSYNSPIAEGIYQSLAAFVGCSNSSQASFPCLQATDAATLAYAGLNLSEAAPTGYWTYVPVIEGDSGFLQKRASLLLDQGSKNLNGQKFLGINNQDEGYIFTDMSIKNDTTTNQTQLSSQFNKLLAGLFPLFTAEQIQAVASQYPVSDAPTTGNTFTRISNVIADSTFVCPTYWTAEAFGSNAYKGIFDYGAATHGSDVAWYQGMIWNGKHSVTAENSFAGAFEGFVQSYNPNNNPATNINPYWADFTSGEQLLFNTTTRNTLSEADPSIVKTSSIMVFGTTQMTKCDFWRGKISVNAGL</sequence>
<feature type="chain" id="PRO_5015368251" description="Carboxylic ester hydrolase" evidence="3">
    <location>
        <begin position="20"/>
        <end position="571"/>
    </location>
</feature>
<dbReference type="SUPFAM" id="SSF53474">
    <property type="entry name" value="alpha/beta-Hydrolases"/>
    <property type="match status" value="1"/>
</dbReference>
<evidence type="ECO:0000259" key="4">
    <source>
        <dbReference type="Pfam" id="PF00135"/>
    </source>
</evidence>
<proteinExistence type="inferred from homology"/>
<accession>A0A2S5B850</accession>
<dbReference type="InterPro" id="IPR029058">
    <property type="entry name" value="AB_hydrolase_fold"/>
</dbReference>
<organism evidence="5 6">
    <name type="scientific">Rhodotorula taiwanensis</name>
    <dbReference type="NCBI Taxonomy" id="741276"/>
    <lineage>
        <taxon>Eukaryota</taxon>
        <taxon>Fungi</taxon>
        <taxon>Dikarya</taxon>
        <taxon>Basidiomycota</taxon>
        <taxon>Pucciniomycotina</taxon>
        <taxon>Microbotryomycetes</taxon>
        <taxon>Sporidiobolales</taxon>
        <taxon>Sporidiobolaceae</taxon>
        <taxon>Rhodotorula</taxon>
    </lineage>
</organism>
<feature type="domain" description="Carboxylesterase type B" evidence="4">
    <location>
        <begin position="36"/>
        <end position="533"/>
    </location>
</feature>
<dbReference type="Gene3D" id="3.40.50.1820">
    <property type="entry name" value="alpha/beta hydrolase"/>
    <property type="match status" value="1"/>
</dbReference>
<reference evidence="5 6" key="1">
    <citation type="journal article" date="2018" name="Front. Microbiol.">
        <title>Prospects for Fungal Bioremediation of Acidic Radioactive Waste Sites: Characterization and Genome Sequence of Rhodotorula taiwanensis MD1149.</title>
        <authorList>
            <person name="Tkavc R."/>
            <person name="Matrosova V.Y."/>
            <person name="Grichenko O.E."/>
            <person name="Gostincar C."/>
            <person name="Volpe R.P."/>
            <person name="Klimenkova P."/>
            <person name="Gaidamakova E.K."/>
            <person name="Zhou C.E."/>
            <person name="Stewart B.J."/>
            <person name="Lyman M.G."/>
            <person name="Malfatti S.A."/>
            <person name="Rubinfeld B."/>
            <person name="Courtot M."/>
            <person name="Singh J."/>
            <person name="Dalgard C.L."/>
            <person name="Hamilton T."/>
            <person name="Frey K.G."/>
            <person name="Gunde-Cimerman N."/>
            <person name="Dugan L."/>
            <person name="Daly M.J."/>
        </authorList>
    </citation>
    <scope>NUCLEOTIDE SEQUENCE [LARGE SCALE GENOMIC DNA]</scope>
    <source>
        <strain evidence="5 6">MD1149</strain>
    </source>
</reference>
<dbReference type="InterPro" id="IPR002018">
    <property type="entry name" value="CarbesteraseB"/>
</dbReference>
<evidence type="ECO:0000313" key="5">
    <source>
        <dbReference type="EMBL" id="POY72939.1"/>
    </source>
</evidence>
<dbReference type="PANTHER" id="PTHR11559">
    <property type="entry name" value="CARBOXYLESTERASE"/>
    <property type="match status" value="1"/>
</dbReference>
<evidence type="ECO:0000256" key="2">
    <source>
        <dbReference type="ARBA" id="ARBA00022801"/>
    </source>
</evidence>
<evidence type="ECO:0000256" key="3">
    <source>
        <dbReference type="RuleBase" id="RU361235"/>
    </source>
</evidence>
<comment type="caution">
    <text evidence="5">The sequence shown here is derived from an EMBL/GenBank/DDBJ whole genome shotgun (WGS) entry which is preliminary data.</text>
</comment>
<dbReference type="PROSITE" id="PS00122">
    <property type="entry name" value="CARBOXYLESTERASE_B_1"/>
    <property type="match status" value="1"/>
</dbReference>
<protein>
    <recommendedName>
        <fullName evidence="3">Carboxylic ester hydrolase</fullName>
        <ecNumber evidence="3">3.1.1.-</ecNumber>
    </recommendedName>
</protein>
<keyword evidence="6" id="KW-1185">Reference proteome</keyword>
<dbReference type="AlphaFoldDB" id="A0A2S5B850"/>
<keyword evidence="2 3" id="KW-0378">Hydrolase</keyword>
<feature type="signal peptide" evidence="3">
    <location>
        <begin position="1"/>
        <end position="19"/>
    </location>
</feature>
<dbReference type="EC" id="3.1.1.-" evidence="3"/>
<dbReference type="OrthoDB" id="408631at2759"/>
<name>A0A2S5B850_9BASI</name>
<dbReference type="InterPro" id="IPR050309">
    <property type="entry name" value="Type-B_Carboxylest/Lipase"/>
</dbReference>
<dbReference type="Pfam" id="PF00135">
    <property type="entry name" value="COesterase"/>
    <property type="match status" value="1"/>
</dbReference>
<gene>
    <name evidence="5" type="ORF">BMF94_4015</name>
</gene>
<keyword evidence="3" id="KW-0732">Signal</keyword>
<evidence type="ECO:0000313" key="6">
    <source>
        <dbReference type="Proteomes" id="UP000237144"/>
    </source>
</evidence>
<dbReference type="InterPro" id="IPR019826">
    <property type="entry name" value="Carboxylesterase_B_AS"/>
</dbReference>